<feature type="region of interest" description="Disordered" evidence="1">
    <location>
        <begin position="1"/>
        <end position="20"/>
    </location>
</feature>
<accession>A0A178LQN9</accession>
<feature type="compositionally biased region" description="Polar residues" evidence="1">
    <location>
        <begin position="1"/>
        <end position="10"/>
    </location>
</feature>
<proteinExistence type="predicted"/>
<dbReference type="OrthoDB" id="9897960at2"/>
<comment type="caution">
    <text evidence="2">The sequence shown here is derived from an EMBL/GenBank/DDBJ whole genome shotgun (WGS) entry which is preliminary data.</text>
</comment>
<dbReference type="EMBL" id="LWCS01000046">
    <property type="protein sequence ID" value="OAN33903.1"/>
    <property type="molecule type" value="Genomic_DNA"/>
</dbReference>
<dbReference type="Proteomes" id="UP000078396">
    <property type="component" value="Unassembled WGS sequence"/>
</dbReference>
<evidence type="ECO:0000313" key="2">
    <source>
        <dbReference type="EMBL" id="OAN33903.1"/>
    </source>
</evidence>
<dbReference type="RefSeq" id="WP_064284000.1">
    <property type="nucleotide sequence ID" value="NZ_LWCS01000046.1"/>
</dbReference>
<name>A0A178LQN9_MYCIR</name>
<reference evidence="2 3" key="1">
    <citation type="submission" date="2016-04" db="EMBL/GenBank/DDBJ databases">
        <title>Draft Genome Sequences of Staphylococcus capitis Strain H36, S. capitis Strain H65, S. cohnii Strain H62, S. hominis Strain H69, Mycobacterium iranicum Strain H39, Plantibacter sp. Strain H53, Pseudomonas oryzihabitans Strain H72, and Microbacterium sp. Strain H83, isolated from residential settings.</title>
        <authorList>
            <person name="Lymperopoulou D."/>
            <person name="Adams R.I."/>
            <person name="Lindow S."/>
            <person name="Coil D.A."/>
            <person name="Jospin G."/>
            <person name="Eisen J.A."/>
        </authorList>
    </citation>
    <scope>NUCLEOTIDE SEQUENCE [LARGE SCALE GENOMIC DNA]</scope>
    <source>
        <strain evidence="2 3">H39</strain>
    </source>
</reference>
<evidence type="ECO:0000313" key="3">
    <source>
        <dbReference type="Proteomes" id="UP000078396"/>
    </source>
</evidence>
<gene>
    <name evidence="2" type="ORF">A4X20_27465</name>
</gene>
<sequence length="79" mass="8437">MTDVTSSTEPESVEPTPTAIGSPEHVYVAIVVNPNAGNQIVTAHRSRDGADAQLDELAATWEISRDLLEAEILELPLLA</sequence>
<dbReference type="AlphaFoldDB" id="A0A178LQN9"/>
<evidence type="ECO:0000256" key="1">
    <source>
        <dbReference type="SAM" id="MobiDB-lite"/>
    </source>
</evidence>
<protein>
    <submittedName>
        <fullName evidence="2">Uncharacterized protein</fullName>
    </submittedName>
</protein>
<organism evidence="2 3">
    <name type="scientific">Mycolicibacterium iranicum</name>
    <name type="common">Mycobacterium iranicum</name>
    <dbReference type="NCBI Taxonomy" id="912594"/>
    <lineage>
        <taxon>Bacteria</taxon>
        <taxon>Bacillati</taxon>
        <taxon>Actinomycetota</taxon>
        <taxon>Actinomycetes</taxon>
        <taxon>Mycobacteriales</taxon>
        <taxon>Mycobacteriaceae</taxon>
        <taxon>Mycolicibacterium</taxon>
    </lineage>
</organism>